<dbReference type="AlphaFoldDB" id="A0A9D3M101"/>
<reference evidence="8" key="1">
    <citation type="submission" date="2021-01" db="EMBL/GenBank/DDBJ databases">
        <title>A chromosome-scale assembly of European eel, Anguilla anguilla.</title>
        <authorList>
            <person name="Henkel C."/>
            <person name="Jong-Raadsen S.A."/>
            <person name="Dufour S."/>
            <person name="Weltzien F.-A."/>
            <person name="Palstra A.P."/>
            <person name="Pelster B."/>
            <person name="Spaink H.P."/>
            <person name="Van Den Thillart G.E."/>
            <person name="Jansen H."/>
            <person name="Zahm M."/>
            <person name="Klopp C."/>
            <person name="Cedric C."/>
            <person name="Louis A."/>
            <person name="Berthelot C."/>
            <person name="Parey E."/>
            <person name="Roest Crollius H."/>
            <person name="Montfort J."/>
            <person name="Robinson-Rechavi M."/>
            <person name="Bucao C."/>
            <person name="Bouchez O."/>
            <person name="Gislard M."/>
            <person name="Lluch J."/>
            <person name="Milhes M."/>
            <person name="Lampietro C."/>
            <person name="Lopez Roques C."/>
            <person name="Donnadieu C."/>
            <person name="Braasch I."/>
            <person name="Desvignes T."/>
            <person name="Postlethwait J."/>
            <person name="Bobe J."/>
            <person name="Guiguen Y."/>
            <person name="Dirks R."/>
        </authorList>
    </citation>
    <scope>NUCLEOTIDE SEQUENCE</scope>
    <source>
        <strain evidence="8">Tag_6206</strain>
        <tissue evidence="8">Liver</tissue>
    </source>
</reference>
<keyword evidence="9" id="KW-1185">Reference proteome</keyword>
<dbReference type="PANTHER" id="PTHR12596">
    <property type="entry name" value="EXPORTIN 4,7-RELATED"/>
    <property type="match status" value="1"/>
</dbReference>
<organism evidence="8 9">
    <name type="scientific">Anguilla anguilla</name>
    <name type="common">European freshwater eel</name>
    <name type="synonym">Muraena anguilla</name>
    <dbReference type="NCBI Taxonomy" id="7936"/>
    <lineage>
        <taxon>Eukaryota</taxon>
        <taxon>Metazoa</taxon>
        <taxon>Chordata</taxon>
        <taxon>Craniata</taxon>
        <taxon>Vertebrata</taxon>
        <taxon>Euteleostomi</taxon>
        <taxon>Actinopterygii</taxon>
        <taxon>Neopterygii</taxon>
        <taxon>Teleostei</taxon>
        <taxon>Anguilliformes</taxon>
        <taxon>Anguillidae</taxon>
        <taxon>Anguilla</taxon>
    </lineage>
</organism>
<dbReference type="GO" id="GO:0005049">
    <property type="term" value="F:nuclear export signal receptor activity"/>
    <property type="evidence" value="ECO:0007669"/>
    <property type="project" value="InterPro"/>
</dbReference>
<keyword evidence="5" id="KW-0963">Cytoplasm</keyword>
<dbReference type="EMBL" id="JAFIRN010000010">
    <property type="protein sequence ID" value="KAG5840586.1"/>
    <property type="molecule type" value="Genomic_DNA"/>
</dbReference>
<protein>
    <submittedName>
        <fullName evidence="8">Uncharacterized protein</fullName>
    </submittedName>
</protein>
<evidence type="ECO:0000256" key="5">
    <source>
        <dbReference type="ARBA" id="ARBA00022490"/>
    </source>
</evidence>
<gene>
    <name evidence="8" type="ORF">ANANG_G00190330</name>
</gene>
<proteinExistence type="inferred from homology"/>
<dbReference type="GO" id="GO:0006611">
    <property type="term" value="P:protein export from nucleus"/>
    <property type="evidence" value="ECO:0007669"/>
    <property type="project" value="TreeGrafter"/>
</dbReference>
<accession>A0A9D3M101</accession>
<keyword evidence="7" id="KW-0539">Nucleus</keyword>
<comment type="subcellular location">
    <subcellularLocation>
        <location evidence="2">Cytoplasm</location>
    </subcellularLocation>
    <subcellularLocation>
        <location evidence="1">Nucleus</location>
    </subcellularLocation>
</comment>
<evidence type="ECO:0000256" key="6">
    <source>
        <dbReference type="ARBA" id="ARBA00022927"/>
    </source>
</evidence>
<keyword evidence="6" id="KW-0653">Protein transport</keyword>
<dbReference type="Proteomes" id="UP001044222">
    <property type="component" value="Chromosome 10"/>
</dbReference>
<evidence type="ECO:0000256" key="7">
    <source>
        <dbReference type="ARBA" id="ARBA00023242"/>
    </source>
</evidence>
<comment type="similarity">
    <text evidence="3">Belongs to the exportin family.</text>
</comment>
<sequence length="110" mass="12934">MIQQMLSTVLNIIIFEDCRNQWSMSRPLLGLILLNEKYFAELRNSIVNSQPPEKQQAMHLCFENLMEGIERNLLTKNRDRFTQNLSVFRREVNDSMKNSTYGVNSNDMMS</sequence>
<name>A0A9D3M101_ANGAN</name>
<evidence type="ECO:0000256" key="4">
    <source>
        <dbReference type="ARBA" id="ARBA00022448"/>
    </source>
</evidence>
<evidence type="ECO:0000313" key="8">
    <source>
        <dbReference type="EMBL" id="KAG5840586.1"/>
    </source>
</evidence>
<keyword evidence="4" id="KW-0813">Transport</keyword>
<dbReference type="InterPro" id="IPR044189">
    <property type="entry name" value="XPO4/7-like"/>
</dbReference>
<dbReference type="PANTHER" id="PTHR12596:SF2">
    <property type="entry name" value="EXPORTIN-7 ISOFORM X1"/>
    <property type="match status" value="1"/>
</dbReference>
<dbReference type="GO" id="GO:0005643">
    <property type="term" value="C:nuclear pore"/>
    <property type="evidence" value="ECO:0007669"/>
    <property type="project" value="TreeGrafter"/>
</dbReference>
<dbReference type="GO" id="GO:0005737">
    <property type="term" value="C:cytoplasm"/>
    <property type="evidence" value="ECO:0007669"/>
    <property type="project" value="UniProtKB-SubCell"/>
</dbReference>
<evidence type="ECO:0000313" key="9">
    <source>
        <dbReference type="Proteomes" id="UP001044222"/>
    </source>
</evidence>
<evidence type="ECO:0000256" key="3">
    <source>
        <dbReference type="ARBA" id="ARBA00009466"/>
    </source>
</evidence>
<comment type="caution">
    <text evidence="8">The sequence shown here is derived from an EMBL/GenBank/DDBJ whole genome shotgun (WGS) entry which is preliminary data.</text>
</comment>
<evidence type="ECO:0000256" key="1">
    <source>
        <dbReference type="ARBA" id="ARBA00004123"/>
    </source>
</evidence>
<evidence type="ECO:0000256" key="2">
    <source>
        <dbReference type="ARBA" id="ARBA00004496"/>
    </source>
</evidence>